<proteinExistence type="predicted"/>
<protein>
    <submittedName>
        <fullName evidence="1">Uncharacterized protein</fullName>
    </submittedName>
</protein>
<keyword evidence="2" id="KW-1185">Reference proteome</keyword>
<evidence type="ECO:0000313" key="1">
    <source>
        <dbReference type="EMBL" id="KAJ1124716.1"/>
    </source>
</evidence>
<organism evidence="1 2">
    <name type="scientific">Pleurodeles waltl</name>
    <name type="common">Iberian ribbed newt</name>
    <dbReference type="NCBI Taxonomy" id="8319"/>
    <lineage>
        <taxon>Eukaryota</taxon>
        <taxon>Metazoa</taxon>
        <taxon>Chordata</taxon>
        <taxon>Craniata</taxon>
        <taxon>Vertebrata</taxon>
        <taxon>Euteleostomi</taxon>
        <taxon>Amphibia</taxon>
        <taxon>Batrachia</taxon>
        <taxon>Caudata</taxon>
        <taxon>Salamandroidea</taxon>
        <taxon>Salamandridae</taxon>
        <taxon>Pleurodelinae</taxon>
        <taxon>Pleurodeles</taxon>
    </lineage>
</organism>
<sequence length="70" mass="7832">MTTAWRGEGERLRWCWDDNAPGLVKCRGVQGSAAEPLYGLSEVISCPGLQRVETMLPGELEVPWPQRLAY</sequence>
<dbReference type="Proteomes" id="UP001066276">
    <property type="component" value="Chromosome 7"/>
</dbReference>
<reference evidence="1" key="1">
    <citation type="journal article" date="2022" name="bioRxiv">
        <title>Sequencing and chromosome-scale assembly of the giantPleurodeles waltlgenome.</title>
        <authorList>
            <person name="Brown T."/>
            <person name="Elewa A."/>
            <person name="Iarovenko S."/>
            <person name="Subramanian E."/>
            <person name="Araus A.J."/>
            <person name="Petzold A."/>
            <person name="Susuki M."/>
            <person name="Suzuki K.-i.T."/>
            <person name="Hayashi T."/>
            <person name="Toyoda A."/>
            <person name="Oliveira C."/>
            <person name="Osipova E."/>
            <person name="Leigh N.D."/>
            <person name="Simon A."/>
            <person name="Yun M.H."/>
        </authorList>
    </citation>
    <scope>NUCLEOTIDE SEQUENCE</scope>
    <source>
        <strain evidence="1">20211129_DDA</strain>
        <tissue evidence="1">Liver</tissue>
    </source>
</reference>
<dbReference type="EMBL" id="JANPWB010000011">
    <property type="protein sequence ID" value="KAJ1124716.1"/>
    <property type="molecule type" value="Genomic_DNA"/>
</dbReference>
<evidence type="ECO:0000313" key="2">
    <source>
        <dbReference type="Proteomes" id="UP001066276"/>
    </source>
</evidence>
<gene>
    <name evidence="1" type="ORF">NDU88_003165</name>
</gene>
<dbReference type="AlphaFoldDB" id="A0AAV7P8R6"/>
<comment type="caution">
    <text evidence="1">The sequence shown here is derived from an EMBL/GenBank/DDBJ whole genome shotgun (WGS) entry which is preliminary data.</text>
</comment>
<name>A0AAV7P8R6_PLEWA</name>
<accession>A0AAV7P8R6</accession>